<organism evidence="2 3">
    <name type="scientific">Enhygromyxa salina</name>
    <dbReference type="NCBI Taxonomy" id="215803"/>
    <lineage>
        <taxon>Bacteria</taxon>
        <taxon>Pseudomonadati</taxon>
        <taxon>Myxococcota</taxon>
        <taxon>Polyangia</taxon>
        <taxon>Nannocystales</taxon>
        <taxon>Nannocystaceae</taxon>
        <taxon>Enhygromyxa</taxon>
    </lineage>
</organism>
<feature type="compositionally biased region" description="Basic and acidic residues" evidence="1">
    <location>
        <begin position="1"/>
        <end position="11"/>
    </location>
</feature>
<dbReference type="EMBL" id="JMCC02000136">
    <property type="protein sequence ID" value="KIG12334.1"/>
    <property type="molecule type" value="Genomic_DNA"/>
</dbReference>
<feature type="compositionally biased region" description="Basic and acidic residues" evidence="1">
    <location>
        <begin position="20"/>
        <end position="35"/>
    </location>
</feature>
<feature type="region of interest" description="Disordered" evidence="1">
    <location>
        <begin position="1"/>
        <end position="35"/>
    </location>
</feature>
<evidence type="ECO:0000313" key="2">
    <source>
        <dbReference type="EMBL" id="KIG12334.1"/>
    </source>
</evidence>
<name>A0A0C1Z3U5_9BACT</name>
<reference evidence="2 3" key="1">
    <citation type="submission" date="2014-12" db="EMBL/GenBank/DDBJ databases">
        <title>Genome assembly of Enhygromyxa salina DSM 15201.</title>
        <authorList>
            <person name="Sharma G."/>
            <person name="Subramanian S."/>
        </authorList>
    </citation>
    <scope>NUCLEOTIDE SEQUENCE [LARGE SCALE GENOMIC DNA]</scope>
    <source>
        <strain evidence="2 3">DSM 15201</strain>
    </source>
</reference>
<dbReference type="Proteomes" id="UP000031599">
    <property type="component" value="Unassembled WGS sequence"/>
</dbReference>
<evidence type="ECO:0000256" key="1">
    <source>
        <dbReference type="SAM" id="MobiDB-lite"/>
    </source>
</evidence>
<protein>
    <submittedName>
        <fullName evidence="2">Uncharacterized protein</fullName>
    </submittedName>
</protein>
<evidence type="ECO:0000313" key="3">
    <source>
        <dbReference type="Proteomes" id="UP000031599"/>
    </source>
</evidence>
<gene>
    <name evidence="2" type="ORF">DB30_01566</name>
</gene>
<proteinExistence type="predicted"/>
<comment type="caution">
    <text evidence="2">The sequence shown here is derived from an EMBL/GenBank/DDBJ whole genome shotgun (WGS) entry which is preliminary data.</text>
</comment>
<accession>A0A0C1Z3U5</accession>
<dbReference type="AlphaFoldDB" id="A0A0C1Z3U5"/>
<sequence>MVACDKSKEKAPASAATGEAEAKPKADLEMPEVDAKAASELGEALKSADAHARPVLAAVGLAETERDRLPDPFIEGLEALQNTPPEMRAQLLAKALSESMSMLDHMCGDGRKLMQSLATIAPDQRGVAIYEGCGLEKHGLLTKADMSARDGMMVLMGSLVFDHLSRGGELHAGERAAVEAMVSAPAELE</sequence>